<organism evidence="1 2">
    <name type="scientific">Campylobacter corcagiensis</name>
    <dbReference type="NCBI Taxonomy" id="1448857"/>
    <lineage>
        <taxon>Bacteria</taxon>
        <taxon>Pseudomonadati</taxon>
        <taxon>Campylobacterota</taxon>
        <taxon>Epsilonproteobacteria</taxon>
        <taxon>Campylobacterales</taxon>
        <taxon>Campylobacteraceae</taxon>
        <taxon>Campylobacter</taxon>
    </lineage>
</organism>
<dbReference type="InterPro" id="IPR036411">
    <property type="entry name" value="TorD-like_sf"/>
</dbReference>
<reference evidence="1 2" key="1">
    <citation type="submission" date="2020-10" db="EMBL/GenBank/DDBJ databases">
        <title>Campylobacter and Helicobacter PacBio genomes.</title>
        <authorList>
            <person name="Lane C."/>
        </authorList>
    </citation>
    <scope>NUCLEOTIDE SEQUENCE [LARGE SCALE GENOMIC DNA]</scope>
    <source>
        <strain evidence="1 2">2016D-0077</strain>
    </source>
</reference>
<proteinExistence type="predicted"/>
<accession>A0A7M1LJG1</accession>
<dbReference type="Pfam" id="PF02613">
    <property type="entry name" value="Nitrate_red_del"/>
    <property type="match status" value="1"/>
</dbReference>
<evidence type="ECO:0000313" key="1">
    <source>
        <dbReference type="EMBL" id="QOQ88054.1"/>
    </source>
</evidence>
<dbReference type="RefSeq" id="WP_025801868.1">
    <property type="nucleotide sequence ID" value="NZ_CP053842.1"/>
</dbReference>
<sequence>MLDKNITIARSMYYEFFALPLFFNEKEIKFNRWKEQLSYLKTSPIEPSNLKDFEILEGFSFEDFKFEQNEYLFSYSFGNVPLTASFYNEGRDDGAMRVAVLNTMRKSKFRRDQEICKDSEDYIGFVFYLMSALLRDEIGQNNFLSTELFVNVINDFADEFCEFLSAGEKAVFFKALSNLMRSFFGFERAALGVDAPIKDKSLAKESIANAPLANEAGRRFNANDFDFFE</sequence>
<dbReference type="Gene3D" id="1.10.3480.10">
    <property type="entry name" value="TorD-like"/>
    <property type="match status" value="1"/>
</dbReference>
<protein>
    <submittedName>
        <fullName evidence="1">Molecular chaperone TorD family protein</fullName>
    </submittedName>
</protein>
<dbReference type="Proteomes" id="UP000594749">
    <property type="component" value="Chromosome"/>
</dbReference>
<name>A0A7M1LJG1_9BACT</name>
<dbReference type="EMBL" id="CP063078">
    <property type="protein sequence ID" value="QOQ88054.1"/>
    <property type="molecule type" value="Genomic_DNA"/>
</dbReference>
<dbReference type="OrthoDB" id="5321442at2"/>
<gene>
    <name evidence="1" type="ORF">IMC76_04490</name>
</gene>
<evidence type="ECO:0000313" key="2">
    <source>
        <dbReference type="Proteomes" id="UP000594749"/>
    </source>
</evidence>
<dbReference type="SUPFAM" id="SSF89155">
    <property type="entry name" value="TorD-like"/>
    <property type="match status" value="1"/>
</dbReference>
<dbReference type="InterPro" id="IPR020945">
    <property type="entry name" value="DMSO/NO3_reduct_chaperone"/>
</dbReference>
<dbReference type="AlphaFoldDB" id="A0A7M1LJG1"/>
<keyword evidence="2" id="KW-1185">Reference proteome</keyword>